<evidence type="ECO:0000313" key="1">
    <source>
        <dbReference type="EMBL" id="GIG02981.1"/>
    </source>
</evidence>
<protein>
    <submittedName>
        <fullName evidence="1">Uncharacterized protein</fullName>
    </submittedName>
</protein>
<gene>
    <name evidence="1" type="ORF">Cci01nite_80740</name>
</gene>
<dbReference type="AlphaFoldDB" id="A0A8J3P624"/>
<accession>A0A8J3P624</accession>
<evidence type="ECO:0000313" key="2">
    <source>
        <dbReference type="Proteomes" id="UP000659904"/>
    </source>
</evidence>
<organism evidence="1 2">
    <name type="scientific">Catellatospora citrea</name>
    <dbReference type="NCBI Taxonomy" id="53366"/>
    <lineage>
        <taxon>Bacteria</taxon>
        <taxon>Bacillati</taxon>
        <taxon>Actinomycetota</taxon>
        <taxon>Actinomycetes</taxon>
        <taxon>Micromonosporales</taxon>
        <taxon>Micromonosporaceae</taxon>
        <taxon>Catellatospora</taxon>
    </lineage>
</organism>
<name>A0A8J3P624_9ACTN</name>
<dbReference type="EMBL" id="BONH01000065">
    <property type="protein sequence ID" value="GIG02981.1"/>
    <property type="molecule type" value="Genomic_DNA"/>
</dbReference>
<comment type="caution">
    <text evidence="1">The sequence shown here is derived from an EMBL/GenBank/DDBJ whole genome shotgun (WGS) entry which is preliminary data.</text>
</comment>
<proteinExistence type="predicted"/>
<sequence length="72" mass="7448">MTPAVRCEVLSASALRASLDPRPAATAGAGVETIKSYQQDRTAQVARDSGGRADNAVAWTRRAGRAAAPPRA</sequence>
<dbReference type="Proteomes" id="UP000659904">
    <property type="component" value="Unassembled WGS sequence"/>
</dbReference>
<dbReference type="RefSeq" id="WP_120319387.1">
    <property type="nucleotide sequence ID" value="NZ_BONH01000065.1"/>
</dbReference>
<reference evidence="1 2" key="1">
    <citation type="submission" date="2021-01" db="EMBL/GenBank/DDBJ databases">
        <title>Whole genome shotgun sequence of Catellatospora citrea NBRC 14495.</title>
        <authorList>
            <person name="Komaki H."/>
            <person name="Tamura T."/>
        </authorList>
    </citation>
    <scope>NUCLEOTIDE SEQUENCE [LARGE SCALE GENOMIC DNA]</scope>
    <source>
        <strain evidence="1 2">NBRC 14495</strain>
    </source>
</reference>
<keyword evidence="2" id="KW-1185">Reference proteome</keyword>